<feature type="region of interest" description="Disordered" evidence="1">
    <location>
        <begin position="1"/>
        <end position="22"/>
    </location>
</feature>
<evidence type="ECO:0000256" key="1">
    <source>
        <dbReference type="SAM" id="MobiDB-lite"/>
    </source>
</evidence>
<evidence type="ECO:0008006" key="4">
    <source>
        <dbReference type="Google" id="ProtNLM"/>
    </source>
</evidence>
<evidence type="ECO:0000313" key="3">
    <source>
        <dbReference type="Proteomes" id="UP001185331"/>
    </source>
</evidence>
<sequence length="219" mass="24261">MTSDQGRPRQTPRRNGPGSSAVMSDVPIRAALDARLRRRAAPDSLIIHEFGVYAGMHRVDVATLGEQLCGFEIKSDGDTLKRLPEQVRAYGMLFDRMTLVVGERHHDAALKLIPPWWGVIRAQARPRSVTLVQERRGRLNRGVLPGALVSLLWRGQALALLESRGLARGLRGAGRTALWDALTEHLSVTELQVEARAAIRAQRAWLATNRPEQGRSYPG</sequence>
<dbReference type="AlphaFoldDB" id="A0AAE3XBR7"/>
<proteinExistence type="predicted"/>
<evidence type="ECO:0000313" key="2">
    <source>
        <dbReference type="EMBL" id="MDR6218880.1"/>
    </source>
</evidence>
<accession>A0AAE3XBR7</accession>
<dbReference type="RefSeq" id="WP_309853629.1">
    <property type="nucleotide sequence ID" value="NZ_JAVDQJ010000004.1"/>
</dbReference>
<gene>
    <name evidence="2" type="ORF">J2Y00_002477</name>
</gene>
<dbReference type="Proteomes" id="UP001185331">
    <property type="component" value="Unassembled WGS sequence"/>
</dbReference>
<organism evidence="2 3">
    <name type="scientific">Deinococcus soli</name>
    <name type="common">ex Cha et al. 2016</name>
    <dbReference type="NCBI Taxonomy" id="1309411"/>
    <lineage>
        <taxon>Bacteria</taxon>
        <taxon>Thermotogati</taxon>
        <taxon>Deinococcota</taxon>
        <taxon>Deinococci</taxon>
        <taxon>Deinococcales</taxon>
        <taxon>Deinococcaceae</taxon>
        <taxon>Deinococcus</taxon>
    </lineage>
</organism>
<dbReference type="EMBL" id="JAVDQK010000005">
    <property type="protein sequence ID" value="MDR6218880.1"/>
    <property type="molecule type" value="Genomic_DNA"/>
</dbReference>
<name>A0AAE3XBR7_9DEIO</name>
<comment type="caution">
    <text evidence="2">The sequence shown here is derived from an EMBL/GenBank/DDBJ whole genome shotgun (WGS) entry which is preliminary data.</text>
</comment>
<dbReference type="NCBIfam" id="NF033832">
    <property type="entry name" value="sce7726_fam"/>
    <property type="match status" value="1"/>
</dbReference>
<dbReference type="InterPro" id="IPR047729">
    <property type="entry name" value="Sce7726-like"/>
</dbReference>
<reference evidence="2" key="1">
    <citation type="submission" date="2023-07" db="EMBL/GenBank/DDBJ databases">
        <title>Sorghum-associated microbial communities from plants grown in Nebraska, USA.</title>
        <authorList>
            <person name="Schachtman D."/>
        </authorList>
    </citation>
    <scope>NUCLEOTIDE SEQUENCE</scope>
    <source>
        <strain evidence="2">BE330</strain>
    </source>
</reference>
<protein>
    <recommendedName>
        <fullName evidence="4">Sce7726 family protein</fullName>
    </recommendedName>
</protein>